<dbReference type="GO" id="GO:0000725">
    <property type="term" value="P:recombinational repair"/>
    <property type="evidence" value="ECO:0007669"/>
    <property type="project" value="TreeGrafter"/>
</dbReference>
<protein>
    <recommendedName>
        <fullName evidence="9">DNA 3'-5' helicase</fullName>
        <ecNumber evidence="9">5.6.2.4</ecNumber>
    </recommendedName>
    <alternativeName>
        <fullName evidence="10">DNA 3'-5' helicase II</fullName>
    </alternativeName>
</protein>
<dbReference type="Gene3D" id="3.40.50.300">
    <property type="entry name" value="P-loop containing nucleotide triphosphate hydrolases"/>
    <property type="match status" value="2"/>
</dbReference>
<dbReference type="RefSeq" id="WP_005672205.1">
    <property type="nucleotide sequence ID" value="NZ_CP146288.1"/>
</dbReference>
<evidence type="ECO:0000256" key="5">
    <source>
        <dbReference type="ARBA" id="ARBA00022840"/>
    </source>
</evidence>
<keyword evidence="2 12" id="KW-0547">Nucleotide-binding</keyword>
<comment type="catalytic activity">
    <reaction evidence="11">
        <text>ATP + H2O = ADP + phosphate + H(+)</text>
        <dbReference type="Rhea" id="RHEA:13065"/>
        <dbReference type="ChEBI" id="CHEBI:15377"/>
        <dbReference type="ChEBI" id="CHEBI:15378"/>
        <dbReference type="ChEBI" id="CHEBI:30616"/>
        <dbReference type="ChEBI" id="CHEBI:43474"/>
        <dbReference type="ChEBI" id="CHEBI:456216"/>
        <dbReference type="EC" id="5.6.2.4"/>
    </reaction>
</comment>
<evidence type="ECO:0000256" key="9">
    <source>
        <dbReference type="ARBA" id="ARBA00034808"/>
    </source>
</evidence>
<evidence type="ECO:0000256" key="1">
    <source>
        <dbReference type="ARBA" id="ARBA00009922"/>
    </source>
</evidence>
<dbReference type="Proteomes" id="UP000011021">
    <property type="component" value="Unassembled WGS sequence"/>
</dbReference>
<dbReference type="STRING" id="887898.HMPREF0551_0322"/>
<dbReference type="PROSITE" id="PS51198">
    <property type="entry name" value="UVRD_HELICASE_ATP_BIND"/>
    <property type="match status" value="1"/>
</dbReference>
<dbReference type="PANTHER" id="PTHR11070">
    <property type="entry name" value="UVRD / RECB / PCRA DNA HELICASE FAMILY MEMBER"/>
    <property type="match status" value="1"/>
</dbReference>
<evidence type="ECO:0000256" key="4">
    <source>
        <dbReference type="ARBA" id="ARBA00022806"/>
    </source>
</evidence>
<comment type="caution">
    <text evidence="16">The sequence shown here is derived from an EMBL/GenBank/DDBJ whole genome shotgun (WGS) entry which is preliminary data.</text>
</comment>
<dbReference type="Pfam" id="PF21196">
    <property type="entry name" value="PcrA_UvrD_tudor"/>
    <property type="match status" value="1"/>
</dbReference>
<keyword evidence="17" id="KW-1185">Reference proteome</keyword>
<dbReference type="InterPro" id="IPR000212">
    <property type="entry name" value="DNA_helicase_UvrD/REP"/>
</dbReference>
<dbReference type="Pfam" id="PF00580">
    <property type="entry name" value="UvrD-helicase"/>
    <property type="match status" value="1"/>
</dbReference>
<dbReference type="InterPro" id="IPR014017">
    <property type="entry name" value="DNA_helicase_UvrD-like_C"/>
</dbReference>
<feature type="binding site" evidence="12">
    <location>
        <begin position="27"/>
        <end position="34"/>
    </location>
    <ligand>
        <name>ATP</name>
        <dbReference type="ChEBI" id="CHEBI:30616"/>
    </ligand>
</feature>
<comment type="similarity">
    <text evidence="1">Belongs to the helicase family. UvrD subfamily.</text>
</comment>
<evidence type="ECO:0000256" key="13">
    <source>
        <dbReference type="SAM" id="MobiDB-lite"/>
    </source>
</evidence>
<evidence type="ECO:0000259" key="14">
    <source>
        <dbReference type="PROSITE" id="PS51198"/>
    </source>
</evidence>
<dbReference type="InterPro" id="IPR013986">
    <property type="entry name" value="DExx_box_DNA_helicase_dom_sf"/>
</dbReference>
<dbReference type="EMBL" id="AEQP01000001">
    <property type="protein sequence ID" value="EFV96139.1"/>
    <property type="molecule type" value="Genomic_DNA"/>
</dbReference>
<proteinExistence type="inferred from homology"/>
<evidence type="ECO:0000256" key="6">
    <source>
        <dbReference type="ARBA" id="ARBA00023125"/>
    </source>
</evidence>
<evidence type="ECO:0000259" key="15">
    <source>
        <dbReference type="PROSITE" id="PS51217"/>
    </source>
</evidence>
<sequence length="808" mass="87964">MADLLAHLNPQQRAAVTVPSGHALILAGAGSGKTRVLTTRIAWLVGTGQCSPAEIMAVTFTNKAAREMMARLSTMLVGANPRAMWVGTFHGLCNRLLRAHHRDAGLPASFQIMDSADQLGAIKRLLRGLNVDDQQFQPKAVQHFINGSKEAGLRAADVSGHDSHSRRLAELYGAYDEQCQREGVVDFAELLLRAYELLQRNQPLRQHYQQRFRHILIDEFQDTNDLQYRWLTLLAGGGASLFAVGDDDQSIYAFRGANVGNMAAFERDYAGPQLIRLEQNYRSHAHILDSANHLIRQNAHRLGKDLWTDAGEGEPVRIFAAFSDRDEAQWLLEEIRALVADGMSRSEIAILYRSNAQSRILEHTLFSAGVPYKVYGGLRFFERAEIKHALAYLRLIENPDDDGAFLRVVNFPARGIGARTLENLQDTARTHGISLYRAVPMTSGAGGSRLLQFVMLIELMRQNSARLPLSESIDDVIGRSGLMTHYEQEREGQERIENLKELVNAALAFQAEGGIDAATPASVGLAGTTAGTALPAASDGAVLPADAAPVVQVSPLAAFLAHASLESGDGQAEEGVDAVQLMTVHAAKGLEFETVFVTGLEEGLFPHENSASDPGGLEEERRLMYVAMTRARRRLYLSLAQTRMLHGQTRYNMQSRFLSELPERSLKWLSEMPSASAQGSLGLGADRGSRGYYGGGGYGGGGYGSGSGNGGGNWRPRLDSAVHERNRQSGWVRPADPGIPASGDASGKARAGRDSRYHIGQSLRHARFGEGVVTGIEGNGDDARIQIRFKAPHGVKWLALAVAKLEPV</sequence>
<dbReference type="Gene3D" id="1.10.486.10">
    <property type="entry name" value="PCRA, domain 4"/>
    <property type="match status" value="1"/>
</dbReference>
<feature type="domain" description="UvrD-like helicase C-terminal" evidence="15">
    <location>
        <begin position="285"/>
        <end position="589"/>
    </location>
</feature>
<evidence type="ECO:0000256" key="12">
    <source>
        <dbReference type="PROSITE-ProRule" id="PRU00560"/>
    </source>
</evidence>
<feature type="domain" description="UvrD-like helicase ATP-binding" evidence="14">
    <location>
        <begin position="6"/>
        <end position="284"/>
    </location>
</feature>
<dbReference type="EC" id="5.6.2.4" evidence="9"/>
<evidence type="ECO:0000256" key="7">
    <source>
        <dbReference type="ARBA" id="ARBA00023235"/>
    </source>
</evidence>
<evidence type="ECO:0000256" key="8">
    <source>
        <dbReference type="ARBA" id="ARBA00034617"/>
    </source>
</evidence>
<keyword evidence="3 12" id="KW-0378">Hydrolase</keyword>
<evidence type="ECO:0000256" key="2">
    <source>
        <dbReference type="ARBA" id="ARBA00022741"/>
    </source>
</evidence>
<dbReference type="GO" id="GO:0005524">
    <property type="term" value="F:ATP binding"/>
    <property type="evidence" value="ECO:0007669"/>
    <property type="project" value="UniProtKB-UniRule"/>
</dbReference>
<keyword evidence="6" id="KW-0238">DNA-binding</keyword>
<evidence type="ECO:0000256" key="11">
    <source>
        <dbReference type="ARBA" id="ARBA00048988"/>
    </source>
</evidence>
<evidence type="ECO:0000256" key="3">
    <source>
        <dbReference type="ARBA" id="ARBA00022801"/>
    </source>
</evidence>
<dbReference type="HOGENOM" id="CLU_004585_5_2_4"/>
<evidence type="ECO:0000256" key="10">
    <source>
        <dbReference type="ARBA" id="ARBA00034923"/>
    </source>
</evidence>
<dbReference type="GO" id="GO:0016887">
    <property type="term" value="F:ATP hydrolysis activity"/>
    <property type="evidence" value="ECO:0007669"/>
    <property type="project" value="RHEA"/>
</dbReference>
<dbReference type="PANTHER" id="PTHR11070:SF2">
    <property type="entry name" value="ATP-DEPENDENT DNA HELICASE SRS2"/>
    <property type="match status" value="1"/>
</dbReference>
<evidence type="ECO:0000313" key="16">
    <source>
        <dbReference type="EMBL" id="EFV96139.1"/>
    </source>
</evidence>
<accession>E7RTQ3</accession>
<dbReference type="eggNOG" id="COG0210">
    <property type="taxonomic scope" value="Bacteria"/>
</dbReference>
<feature type="region of interest" description="Disordered" evidence="13">
    <location>
        <begin position="728"/>
        <end position="754"/>
    </location>
</feature>
<keyword evidence="5 12" id="KW-0067">ATP-binding</keyword>
<dbReference type="GO" id="GO:0033202">
    <property type="term" value="C:DNA helicase complex"/>
    <property type="evidence" value="ECO:0007669"/>
    <property type="project" value="TreeGrafter"/>
</dbReference>
<dbReference type="GO" id="GO:0003677">
    <property type="term" value="F:DNA binding"/>
    <property type="evidence" value="ECO:0007669"/>
    <property type="project" value="UniProtKB-KW"/>
</dbReference>
<dbReference type="GO" id="GO:0043138">
    <property type="term" value="F:3'-5' DNA helicase activity"/>
    <property type="evidence" value="ECO:0007669"/>
    <property type="project" value="UniProtKB-EC"/>
</dbReference>
<dbReference type="CDD" id="cd17932">
    <property type="entry name" value="DEXQc_UvrD"/>
    <property type="match status" value="1"/>
</dbReference>
<keyword evidence="4 12" id="KW-0347">Helicase</keyword>
<dbReference type="CDD" id="cd18807">
    <property type="entry name" value="SF1_C_UvrD"/>
    <property type="match status" value="2"/>
</dbReference>
<dbReference type="Gene3D" id="1.10.10.160">
    <property type="match status" value="1"/>
</dbReference>
<dbReference type="GO" id="GO:0005829">
    <property type="term" value="C:cytosol"/>
    <property type="evidence" value="ECO:0007669"/>
    <property type="project" value="TreeGrafter"/>
</dbReference>
<evidence type="ECO:0000313" key="17">
    <source>
        <dbReference type="Proteomes" id="UP000011021"/>
    </source>
</evidence>
<gene>
    <name evidence="16" type="ORF">HMPREF0551_0322</name>
</gene>
<dbReference type="SUPFAM" id="SSF52540">
    <property type="entry name" value="P-loop containing nucleoside triphosphate hydrolases"/>
    <property type="match status" value="1"/>
</dbReference>
<organism evidence="16 17">
    <name type="scientific">Lautropia mirabilis ATCC 51599</name>
    <dbReference type="NCBI Taxonomy" id="887898"/>
    <lineage>
        <taxon>Bacteria</taxon>
        <taxon>Pseudomonadati</taxon>
        <taxon>Pseudomonadota</taxon>
        <taxon>Betaproteobacteria</taxon>
        <taxon>Burkholderiales</taxon>
        <taxon>Burkholderiaceae</taxon>
        <taxon>Lautropia</taxon>
    </lineage>
</organism>
<dbReference type="InterPro" id="IPR027417">
    <property type="entry name" value="P-loop_NTPase"/>
</dbReference>
<dbReference type="PROSITE" id="PS51217">
    <property type="entry name" value="UVRD_HELICASE_CTER"/>
    <property type="match status" value="1"/>
</dbReference>
<dbReference type="InterPro" id="IPR014016">
    <property type="entry name" value="UvrD-like_ATP-bd"/>
</dbReference>
<dbReference type="AlphaFoldDB" id="E7RTQ3"/>
<name>E7RTQ3_9BURK</name>
<reference evidence="16 17" key="1">
    <citation type="submission" date="2010-12" db="EMBL/GenBank/DDBJ databases">
        <authorList>
            <person name="Muzny D."/>
            <person name="Qin X."/>
            <person name="Deng J."/>
            <person name="Jiang H."/>
            <person name="Liu Y."/>
            <person name="Qu J."/>
            <person name="Song X.-Z."/>
            <person name="Zhang L."/>
            <person name="Thornton R."/>
            <person name="Coyle M."/>
            <person name="Francisco L."/>
            <person name="Jackson L."/>
            <person name="Javaid M."/>
            <person name="Korchina V."/>
            <person name="Kovar C."/>
            <person name="Mata R."/>
            <person name="Mathew T."/>
            <person name="Ngo R."/>
            <person name="Nguyen L."/>
            <person name="Nguyen N."/>
            <person name="Okwuonu G."/>
            <person name="Ongeri F."/>
            <person name="Pham C."/>
            <person name="Simmons D."/>
            <person name="Wilczek-Boney K."/>
            <person name="Hale W."/>
            <person name="Jakkamsetti A."/>
            <person name="Pham P."/>
            <person name="Ruth R."/>
            <person name="San Lucas F."/>
            <person name="Warren J."/>
            <person name="Zhang J."/>
            <person name="Zhao Z."/>
            <person name="Zhou C."/>
            <person name="Zhu D."/>
            <person name="Lee S."/>
            <person name="Bess C."/>
            <person name="Blankenburg K."/>
            <person name="Forbes L."/>
            <person name="Fu Q."/>
            <person name="Gubbala S."/>
            <person name="Hirani K."/>
            <person name="Jayaseelan J.C."/>
            <person name="Lara F."/>
            <person name="Munidasa M."/>
            <person name="Palculict T."/>
            <person name="Patil S."/>
            <person name="Pu L.-L."/>
            <person name="Saada N."/>
            <person name="Tang L."/>
            <person name="Weissenberger G."/>
            <person name="Zhu Y."/>
            <person name="Hemphill L."/>
            <person name="Shang Y."/>
            <person name="Youmans B."/>
            <person name="Ayvaz T."/>
            <person name="Ross M."/>
            <person name="Santibanez J."/>
            <person name="Aqrawi P."/>
            <person name="Gross S."/>
            <person name="Joshi V."/>
            <person name="Fowler G."/>
            <person name="Nazareth L."/>
            <person name="Reid J."/>
            <person name="Worley K."/>
            <person name="Petrosino J."/>
            <person name="Highlander S."/>
            <person name="Gibbs R."/>
        </authorList>
    </citation>
    <scope>NUCLEOTIDE SEQUENCE [LARGE SCALE GENOMIC DNA]</scope>
    <source>
        <strain evidence="16 17">ATCC 51599</strain>
    </source>
</reference>
<comment type="catalytic activity">
    <reaction evidence="8">
        <text>Couples ATP hydrolysis with the unwinding of duplex DNA by translocating in the 3'-5' direction.</text>
        <dbReference type="EC" id="5.6.2.4"/>
    </reaction>
</comment>
<dbReference type="Pfam" id="PF13361">
    <property type="entry name" value="UvrD_C"/>
    <property type="match status" value="1"/>
</dbReference>
<keyword evidence="7" id="KW-0413">Isomerase</keyword>